<evidence type="ECO:0000259" key="1">
    <source>
        <dbReference type="Pfam" id="PF09851"/>
    </source>
</evidence>
<name>A0ABS4CIL8_9ENTE</name>
<dbReference type="Pfam" id="PF09851">
    <property type="entry name" value="SHOCT"/>
    <property type="match status" value="1"/>
</dbReference>
<keyword evidence="3" id="KW-1185">Reference proteome</keyword>
<evidence type="ECO:0000313" key="3">
    <source>
        <dbReference type="Proteomes" id="UP000673375"/>
    </source>
</evidence>
<feature type="domain" description="SHOCT" evidence="1">
    <location>
        <begin position="214"/>
        <end position="241"/>
    </location>
</feature>
<sequence length="242" mass="27191">MGIWDSVKQGTKNMARLNTLQQKIKNNQQLDSSERKEFEELATRTIAEDIMKSPSKYFKQSAKYGQVSIDESKQLFQVAFKTYHFNELNTYELLENGSSITSGGLGIGRAVVGGVLFGGVGAILGGVTKKRKQTNFVESLKILVTFKNRKPVSTTIDFIKKTQEKDKKYEKILGNAQETLAGFDYIINSLEENRHTELVGTIDSSFPLGSSVTDELRRYKELADEGVITIEEFEAKKKELLN</sequence>
<dbReference type="InterPro" id="IPR018649">
    <property type="entry name" value="SHOCT"/>
</dbReference>
<organism evidence="2 3">
    <name type="scientific">Enterococcus larvae</name>
    <dbReference type="NCBI Taxonomy" id="2794352"/>
    <lineage>
        <taxon>Bacteria</taxon>
        <taxon>Bacillati</taxon>
        <taxon>Bacillota</taxon>
        <taxon>Bacilli</taxon>
        <taxon>Lactobacillales</taxon>
        <taxon>Enterococcaceae</taxon>
        <taxon>Enterococcus</taxon>
    </lineage>
</organism>
<accession>A0ABS4CIL8</accession>
<gene>
    <name evidence="2" type="ORF">I6N96_09110</name>
</gene>
<proteinExistence type="predicted"/>
<evidence type="ECO:0000313" key="2">
    <source>
        <dbReference type="EMBL" id="MBP1046442.1"/>
    </source>
</evidence>
<dbReference type="Proteomes" id="UP000673375">
    <property type="component" value="Unassembled WGS sequence"/>
</dbReference>
<dbReference type="EMBL" id="JAEDXU010000004">
    <property type="protein sequence ID" value="MBP1046442.1"/>
    <property type="molecule type" value="Genomic_DNA"/>
</dbReference>
<reference evidence="2 3" key="1">
    <citation type="submission" date="2020-12" db="EMBL/GenBank/DDBJ databases">
        <title>Vagococcus allomyrinae sp. nov. and Enterococcus lavae sp. nov., isolated from the larvae of Allomyrina dichotoma.</title>
        <authorList>
            <person name="Lee S.D."/>
        </authorList>
    </citation>
    <scope>NUCLEOTIDE SEQUENCE [LARGE SCALE GENOMIC DNA]</scope>
    <source>
        <strain evidence="2 3">BWM-S5</strain>
    </source>
</reference>
<dbReference type="RefSeq" id="WP_209557263.1">
    <property type="nucleotide sequence ID" value="NZ_JAEDXU010000004.1"/>
</dbReference>
<comment type="caution">
    <text evidence="2">The sequence shown here is derived from an EMBL/GenBank/DDBJ whole genome shotgun (WGS) entry which is preliminary data.</text>
</comment>
<protein>
    <submittedName>
        <fullName evidence="2">SHOCT domain-containing protein</fullName>
    </submittedName>
</protein>